<comment type="caution">
    <text evidence="6">The sequence shown here is derived from an EMBL/GenBank/DDBJ whole genome shotgun (WGS) entry which is preliminary data.</text>
</comment>
<dbReference type="InterPro" id="IPR048284">
    <property type="entry name" value="EryCIII-like_N"/>
</dbReference>
<evidence type="ECO:0000256" key="2">
    <source>
        <dbReference type="ARBA" id="ARBA00022676"/>
    </source>
</evidence>
<keyword evidence="2" id="KW-0328">Glycosyltransferase</keyword>
<dbReference type="Pfam" id="PF21036">
    <property type="entry name" value="EryCIII-like_N"/>
    <property type="match status" value="1"/>
</dbReference>
<accession>A0A9X2SPD3</accession>
<evidence type="ECO:0000259" key="5">
    <source>
        <dbReference type="Pfam" id="PF21036"/>
    </source>
</evidence>
<evidence type="ECO:0000313" key="6">
    <source>
        <dbReference type="EMBL" id="MCR6488783.1"/>
    </source>
</evidence>
<dbReference type="Pfam" id="PF06722">
    <property type="entry name" value="EryCIII-like_C"/>
    <property type="match status" value="1"/>
</dbReference>
<comment type="similarity">
    <text evidence="1">Belongs to the glycosyltransferase 28 family.</text>
</comment>
<dbReference type="Proteomes" id="UP001144096">
    <property type="component" value="Unassembled WGS sequence"/>
</dbReference>
<dbReference type="PANTHER" id="PTHR48050:SF13">
    <property type="entry name" value="STEROL 3-BETA-GLUCOSYLTRANSFERASE UGT80A2"/>
    <property type="match status" value="1"/>
</dbReference>
<keyword evidence="7" id="KW-1185">Reference proteome</keyword>
<keyword evidence="3" id="KW-0808">Transferase</keyword>
<feature type="domain" description="Erythromycin biosynthesis protein CIII-like N-terminal" evidence="5">
    <location>
        <begin position="23"/>
        <end position="229"/>
    </location>
</feature>
<evidence type="ECO:0000256" key="1">
    <source>
        <dbReference type="ARBA" id="ARBA00006962"/>
    </source>
</evidence>
<dbReference type="InterPro" id="IPR002213">
    <property type="entry name" value="UDP_glucos_trans"/>
</dbReference>
<name>A0A9X2SPD3_9PSEU</name>
<dbReference type="GO" id="GO:0008194">
    <property type="term" value="F:UDP-glycosyltransferase activity"/>
    <property type="evidence" value="ECO:0007669"/>
    <property type="project" value="InterPro"/>
</dbReference>
<protein>
    <submittedName>
        <fullName evidence="6">Glycosyltransferase</fullName>
    </submittedName>
</protein>
<gene>
    <name evidence="6" type="ORF">M8542_38745</name>
</gene>
<feature type="domain" description="Erythromycin biosynthesis protein CIII-like C-terminal" evidence="4">
    <location>
        <begin position="242"/>
        <end position="397"/>
    </location>
</feature>
<evidence type="ECO:0000313" key="7">
    <source>
        <dbReference type="Proteomes" id="UP001144096"/>
    </source>
</evidence>
<dbReference type="CDD" id="cd03784">
    <property type="entry name" value="GT1_Gtf-like"/>
    <property type="match status" value="1"/>
</dbReference>
<dbReference type="SUPFAM" id="SSF53756">
    <property type="entry name" value="UDP-Glycosyltransferase/glycogen phosphorylase"/>
    <property type="match status" value="1"/>
</dbReference>
<proteinExistence type="inferred from homology"/>
<dbReference type="RefSeq" id="WP_257925346.1">
    <property type="nucleotide sequence ID" value="NZ_JAMXQV010000027.1"/>
</dbReference>
<dbReference type="EMBL" id="JAMXQV010000027">
    <property type="protein sequence ID" value="MCR6488783.1"/>
    <property type="molecule type" value="Genomic_DNA"/>
</dbReference>
<dbReference type="PANTHER" id="PTHR48050">
    <property type="entry name" value="STEROL 3-BETA-GLUCOSYLTRANSFERASE"/>
    <property type="match status" value="1"/>
</dbReference>
<sequence length="400" mass="42624">MKIVFSNLSAFGHAYPLVPLALAARDAGHDVLYATDEQIHPMLHQLGFPVATVGMPIRAAFAEVFAETEAEIGKLPWQEWLEPEVRTFNEVLPRRFATDLLPVLRAERPDLVVYEVGNPGAGLAARRLGIPAVCHSFGRAGAVDRGEQWRKRCMELLRKVAGEIGAELPEEYFRGDHYLDICPPSLQEPSFAAYPARVPLRPVQFSEPGELPAIVTAERKRPLVYLTLGTVVGTVPALRAAVDGLSTLDVDVLVAAAGPKVSVDEFGELPANVHLERWVPQADVLPLVDLAVHHGGSGTSLGAAAAGVPQLFLPVAFDMFLNAGAVSAAGAGRTLLPEGVERVDDRRRSDVVAAAAVAEAAGELLHDTDVRQAAKAVAEEIAAMPSPAEVAARLPELASS</sequence>
<dbReference type="AlphaFoldDB" id="A0A9X2SPD3"/>
<reference evidence="6" key="1">
    <citation type="submission" date="2022-06" db="EMBL/GenBank/DDBJ databases">
        <title>Amycolatopsis iheyaensis sp. nov., a new species of the genus Amycolatopsis isolated from soil in Iheya island, Japan.</title>
        <authorList>
            <person name="Ngamcharungchit C."/>
            <person name="Kanto H."/>
            <person name="Take A."/>
            <person name="Intra B."/>
            <person name="Matsumoto A."/>
            <person name="Panbangred W."/>
            <person name="Inahashi Y."/>
        </authorList>
    </citation>
    <scope>NUCLEOTIDE SEQUENCE</scope>
    <source>
        <strain evidence="6">OK19-0408</strain>
    </source>
</reference>
<dbReference type="GO" id="GO:0016758">
    <property type="term" value="F:hexosyltransferase activity"/>
    <property type="evidence" value="ECO:0007669"/>
    <property type="project" value="UniProtKB-ARBA"/>
</dbReference>
<dbReference type="Gene3D" id="3.40.50.2000">
    <property type="entry name" value="Glycogen Phosphorylase B"/>
    <property type="match status" value="2"/>
</dbReference>
<organism evidence="6 7">
    <name type="scientific">Amycolatopsis iheyensis</name>
    <dbReference type="NCBI Taxonomy" id="2945988"/>
    <lineage>
        <taxon>Bacteria</taxon>
        <taxon>Bacillati</taxon>
        <taxon>Actinomycetota</taxon>
        <taxon>Actinomycetes</taxon>
        <taxon>Pseudonocardiales</taxon>
        <taxon>Pseudonocardiaceae</taxon>
        <taxon>Amycolatopsis</taxon>
    </lineage>
</organism>
<dbReference type="InterPro" id="IPR010610">
    <property type="entry name" value="EryCIII-like_C"/>
</dbReference>
<evidence type="ECO:0000259" key="4">
    <source>
        <dbReference type="Pfam" id="PF06722"/>
    </source>
</evidence>
<dbReference type="InterPro" id="IPR050426">
    <property type="entry name" value="Glycosyltransferase_28"/>
</dbReference>
<evidence type="ECO:0000256" key="3">
    <source>
        <dbReference type="ARBA" id="ARBA00022679"/>
    </source>
</evidence>
<dbReference type="GO" id="GO:0017000">
    <property type="term" value="P:antibiotic biosynthetic process"/>
    <property type="evidence" value="ECO:0007669"/>
    <property type="project" value="UniProtKB-ARBA"/>
</dbReference>